<dbReference type="WBParaSite" id="Pan_g11063.t1">
    <property type="protein sequence ID" value="Pan_g11063.t1"/>
    <property type="gene ID" value="Pan_g11063"/>
</dbReference>
<organism evidence="2 3">
    <name type="scientific">Panagrellus redivivus</name>
    <name type="common">Microworm</name>
    <dbReference type="NCBI Taxonomy" id="6233"/>
    <lineage>
        <taxon>Eukaryota</taxon>
        <taxon>Metazoa</taxon>
        <taxon>Ecdysozoa</taxon>
        <taxon>Nematoda</taxon>
        <taxon>Chromadorea</taxon>
        <taxon>Rhabditida</taxon>
        <taxon>Tylenchina</taxon>
        <taxon>Panagrolaimomorpha</taxon>
        <taxon>Panagrolaimoidea</taxon>
        <taxon>Panagrolaimidae</taxon>
        <taxon>Panagrellus</taxon>
    </lineage>
</organism>
<reference evidence="3" key="2">
    <citation type="submission" date="2020-10" db="UniProtKB">
        <authorList>
            <consortium name="WormBaseParasite"/>
        </authorList>
    </citation>
    <scope>IDENTIFICATION</scope>
</reference>
<dbReference type="PANTHER" id="PTHR23324:SF86">
    <property type="entry name" value="CRAL-TRIO DOMAIN-CONTAINING PROTEIN"/>
    <property type="match status" value="1"/>
</dbReference>
<dbReference type="PANTHER" id="PTHR23324">
    <property type="entry name" value="SEC14 RELATED PROTEIN"/>
    <property type="match status" value="1"/>
</dbReference>
<dbReference type="Proteomes" id="UP000492821">
    <property type="component" value="Unassembled WGS sequence"/>
</dbReference>
<dbReference type="SUPFAM" id="SSF52087">
    <property type="entry name" value="CRAL/TRIO domain"/>
    <property type="match status" value="1"/>
</dbReference>
<protein>
    <submittedName>
        <fullName evidence="3">CRAL-TRIO domain-containing protein</fullName>
    </submittedName>
</protein>
<dbReference type="InterPro" id="IPR001251">
    <property type="entry name" value="CRAL-TRIO_dom"/>
</dbReference>
<dbReference type="AlphaFoldDB" id="A0A7E4UP29"/>
<dbReference type="PROSITE" id="PS50191">
    <property type="entry name" value="CRAL_TRIO"/>
    <property type="match status" value="1"/>
</dbReference>
<dbReference type="InterPro" id="IPR036598">
    <property type="entry name" value="GOLD_dom_sf"/>
</dbReference>
<dbReference type="SMART" id="SM00516">
    <property type="entry name" value="SEC14"/>
    <property type="match status" value="1"/>
</dbReference>
<dbReference type="InterPro" id="IPR036865">
    <property type="entry name" value="CRAL-TRIO_dom_sf"/>
</dbReference>
<sequence length="420" mass="48015">MDANIALATPEPFTDEEIAAARKLRLRLADTLPEEFDSDFFIGRWMRMYKNDEKTLENKLNELIEHRRAFGYNGENILQKCQELEFAKKTFERFGISDLKMDVFSDNVAVFVQKMEGADLKEITKVIPLSYVIHSYYLLHECFQRVMRQKELETGKPAAVVVVLDLTGLPLTDFINPVSNSSKLARLIVKVWSDFFSENMIHLYLMHPPGILSLMWQVAKHIVDAKTQSQIMFVTKTEDLHKCLKLDAIPEDFGGKRRDDSGYTDRPETCVQTPFFVKPEHYFDRAVWWKSQGFHKTPETKSVSIKSKALHEIPLEAKEGERILWEFTTSSDVTFEIVRLIKKSGSPASLKENVPAVGTRRDSIDEETIMPKITVTSLKVPEHGVVTALHAGEYRIRFGYPTGGWLSAKVHVFATVAPKL</sequence>
<dbReference type="Pfam" id="PF00650">
    <property type="entry name" value="CRAL_TRIO"/>
    <property type="match status" value="1"/>
</dbReference>
<evidence type="ECO:0000313" key="3">
    <source>
        <dbReference type="WBParaSite" id="Pan_g11063.t1"/>
    </source>
</evidence>
<dbReference type="GO" id="GO:0005737">
    <property type="term" value="C:cytoplasm"/>
    <property type="evidence" value="ECO:0007669"/>
    <property type="project" value="TreeGrafter"/>
</dbReference>
<evidence type="ECO:0000313" key="2">
    <source>
        <dbReference type="Proteomes" id="UP000492821"/>
    </source>
</evidence>
<name>A0A7E4UP29_PANRE</name>
<reference evidence="2" key="1">
    <citation type="journal article" date="2013" name="Genetics">
        <title>The draft genome and transcriptome of Panagrellus redivivus are shaped by the harsh demands of a free-living lifestyle.</title>
        <authorList>
            <person name="Srinivasan J."/>
            <person name="Dillman A.R."/>
            <person name="Macchietto M.G."/>
            <person name="Heikkinen L."/>
            <person name="Lakso M."/>
            <person name="Fracchia K.M."/>
            <person name="Antoshechkin I."/>
            <person name="Mortazavi A."/>
            <person name="Wong G."/>
            <person name="Sternberg P.W."/>
        </authorList>
    </citation>
    <scope>NUCLEOTIDE SEQUENCE [LARGE SCALE GENOMIC DNA]</scope>
    <source>
        <strain evidence="2">MT8872</strain>
    </source>
</reference>
<dbReference type="SUPFAM" id="SSF101576">
    <property type="entry name" value="Supernatant protein factor (SPF), C-terminal domain"/>
    <property type="match status" value="1"/>
</dbReference>
<accession>A0A7E4UP29</accession>
<keyword evidence="2" id="KW-1185">Reference proteome</keyword>
<dbReference type="Gene3D" id="2.60.120.680">
    <property type="entry name" value="GOLD domain"/>
    <property type="match status" value="1"/>
</dbReference>
<dbReference type="CDD" id="cd00170">
    <property type="entry name" value="SEC14"/>
    <property type="match status" value="1"/>
</dbReference>
<proteinExistence type="predicted"/>
<evidence type="ECO:0000259" key="1">
    <source>
        <dbReference type="PROSITE" id="PS50191"/>
    </source>
</evidence>
<dbReference type="InterPro" id="IPR051064">
    <property type="entry name" value="SEC14/CRAL-TRIO_domain"/>
</dbReference>
<feature type="domain" description="CRAL-TRIO" evidence="1">
    <location>
        <begin position="87"/>
        <end position="261"/>
    </location>
</feature>
<dbReference type="Gene3D" id="3.40.525.10">
    <property type="entry name" value="CRAL-TRIO lipid binding domain"/>
    <property type="match status" value="1"/>
</dbReference>